<protein>
    <submittedName>
        <fullName evidence="2">Uncharacterized protein</fullName>
    </submittedName>
</protein>
<dbReference type="Pfam" id="PF01008">
    <property type="entry name" value="IF-2B"/>
    <property type="match status" value="1"/>
</dbReference>
<dbReference type="PANTHER" id="PTHR43475">
    <property type="entry name" value="METHYLTHIORIBOSE-1-PHOSPHATE ISOMERASE"/>
    <property type="match status" value="1"/>
</dbReference>
<dbReference type="PANTHER" id="PTHR43475:SF3">
    <property type="entry name" value="TRANSLATION INITIATION FACTOR EIF-2B SUBUNIT FAMILY PROTEIN (AFU_ORTHOLOGUE AFUA_2G14290)"/>
    <property type="match status" value="1"/>
</dbReference>
<evidence type="ECO:0000313" key="3">
    <source>
        <dbReference type="Proteomes" id="UP001451606"/>
    </source>
</evidence>
<dbReference type="InterPro" id="IPR037171">
    <property type="entry name" value="NagB/RpiA_transferase-like"/>
</dbReference>
<dbReference type="AlphaFoldDB" id="A0AAX4NHI3"/>
<proteinExistence type="inferred from homology"/>
<gene>
    <name evidence="2" type="ORF">OXIME_001121</name>
</gene>
<organism evidence="2 3">
    <name type="scientific">Oxyplasma meridianum</name>
    <dbReference type="NCBI Taxonomy" id="3073602"/>
    <lineage>
        <taxon>Archaea</taxon>
        <taxon>Methanobacteriati</taxon>
        <taxon>Thermoplasmatota</taxon>
        <taxon>Thermoplasmata</taxon>
        <taxon>Thermoplasmatales</taxon>
        <taxon>Thermoplasmataceae</taxon>
        <taxon>Oxyplasma</taxon>
    </lineage>
</organism>
<dbReference type="SUPFAM" id="SSF100950">
    <property type="entry name" value="NagB/RpiA/CoA transferase-like"/>
    <property type="match status" value="1"/>
</dbReference>
<name>A0AAX4NHI3_9ARCH</name>
<dbReference type="Proteomes" id="UP001451606">
    <property type="component" value="Chromosome"/>
</dbReference>
<accession>A0AAX4NHI3</accession>
<dbReference type="GO" id="GO:0019509">
    <property type="term" value="P:L-methionine salvage from methylthioadenosine"/>
    <property type="evidence" value="ECO:0007669"/>
    <property type="project" value="TreeGrafter"/>
</dbReference>
<dbReference type="RefSeq" id="WP_393970879.1">
    <property type="nucleotide sequence ID" value="NZ_CP133772.1"/>
</dbReference>
<dbReference type="Gene3D" id="3.40.50.10470">
    <property type="entry name" value="Translation initiation factor eif-2b, domain 2"/>
    <property type="match status" value="1"/>
</dbReference>
<keyword evidence="3" id="KW-1185">Reference proteome</keyword>
<dbReference type="InterPro" id="IPR000649">
    <property type="entry name" value="IF-2B-related"/>
</dbReference>
<evidence type="ECO:0000313" key="2">
    <source>
        <dbReference type="EMBL" id="WYY00544.1"/>
    </source>
</evidence>
<dbReference type="EMBL" id="CP133772">
    <property type="protein sequence ID" value="WYY00544.1"/>
    <property type="molecule type" value="Genomic_DNA"/>
</dbReference>
<reference evidence="2 3" key="1">
    <citation type="submission" date="2023-09" db="EMBL/GenBank/DDBJ databases">
        <authorList>
            <person name="Golyshina O.V."/>
            <person name="Lunev E.A."/>
            <person name="Bargiela R."/>
            <person name="Gaines M.C."/>
            <person name="Daum B."/>
            <person name="Bale N.J."/>
            <person name="Koenen M."/>
            <person name="Sinninghe Damst J.S."/>
            <person name="Yakimov M."/>
            <person name="Golyshin P.N."/>
        </authorList>
    </citation>
    <scope>NUCLEOTIDE SEQUENCE [LARGE SCALE GENOMIC DNA]</scope>
    <source>
        <strain evidence="2 3">M1</strain>
    </source>
</reference>
<dbReference type="GeneID" id="95967858"/>
<dbReference type="InterPro" id="IPR042529">
    <property type="entry name" value="IF_2B-like_C"/>
</dbReference>
<dbReference type="GO" id="GO:0046523">
    <property type="term" value="F:S-methyl-5-thioribose-1-phosphate isomerase activity"/>
    <property type="evidence" value="ECO:0007669"/>
    <property type="project" value="TreeGrafter"/>
</dbReference>
<sequence>MEISEKLREIQKDRLNGSVTIAYSILGAFMEGGTSKEDAGSIITELEHARTTFSGMGLVRNVCSILQTSLRKNQDTAEMSHNLFSEIETSSNKAVENSDPLFQEKVSFVTISNSSMIKEIMDRNSKNIRMVSLLESRPNLEAIELAKYLKSAGIPCTIYVDASTFYASQETDFCLVSSDSILGDYSLIHKIGTFPLAMSMNHFGKKFYSLGFDLKFERAYTMYTYPKFMEHSSLEITNLGFQARNIYFDITPARYIWAYITENGFIGQKK</sequence>
<dbReference type="KEGG" id="omr:OXIME_001121"/>
<comment type="similarity">
    <text evidence="1">Belongs to the eIF-2B alpha/beta/delta subunits family.</text>
</comment>
<evidence type="ECO:0000256" key="1">
    <source>
        <dbReference type="RuleBase" id="RU003814"/>
    </source>
</evidence>